<reference evidence="1" key="1">
    <citation type="submission" date="2024-01" db="EMBL/GenBank/DDBJ databases">
        <authorList>
            <person name="Webb A."/>
        </authorList>
    </citation>
    <scope>NUCLEOTIDE SEQUENCE</scope>
    <source>
        <strain evidence="1">Pm1</strain>
    </source>
</reference>
<sequence>MWKNQLGVDTIWKNQLDVDELWKKPAWRRVDSLDIPAVGSNINFEAWVEFAHFCLRNPLLQICFLAREQLHGFAAVVRLQKCEHVTARCHAAGRFTILYNRP</sequence>
<name>A0AAV1TIA7_9STRA</name>
<dbReference type="Proteomes" id="UP001162060">
    <property type="component" value="Unassembled WGS sequence"/>
</dbReference>
<dbReference type="EMBL" id="CAKLBY020000047">
    <property type="protein sequence ID" value="CAK7918712.1"/>
    <property type="molecule type" value="Genomic_DNA"/>
</dbReference>
<comment type="caution">
    <text evidence="1">The sequence shown here is derived from an EMBL/GenBank/DDBJ whole genome shotgun (WGS) entry which is preliminary data.</text>
</comment>
<accession>A0AAV1TIA7</accession>
<evidence type="ECO:0000313" key="1">
    <source>
        <dbReference type="EMBL" id="CAK7918712.1"/>
    </source>
</evidence>
<proteinExistence type="predicted"/>
<dbReference type="AlphaFoldDB" id="A0AAV1TIA7"/>
<evidence type="ECO:0000313" key="2">
    <source>
        <dbReference type="Proteomes" id="UP001162060"/>
    </source>
</evidence>
<gene>
    <name evidence="1" type="ORF">PM001_LOCUS5849</name>
</gene>
<protein>
    <submittedName>
        <fullName evidence="1">Uncharacterized protein</fullName>
    </submittedName>
</protein>
<organism evidence="1 2">
    <name type="scientific">Peronospora matthiolae</name>
    <dbReference type="NCBI Taxonomy" id="2874970"/>
    <lineage>
        <taxon>Eukaryota</taxon>
        <taxon>Sar</taxon>
        <taxon>Stramenopiles</taxon>
        <taxon>Oomycota</taxon>
        <taxon>Peronosporomycetes</taxon>
        <taxon>Peronosporales</taxon>
        <taxon>Peronosporaceae</taxon>
        <taxon>Peronospora</taxon>
    </lineage>
</organism>